<keyword evidence="1" id="KW-0732">Signal</keyword>
<feature type="domain" description="IFT52 GIFT" evidence="2">
    <location>
        <begin position="36"/>
        <end position="131"/>
    </location>
</feature>
<dbReference type="Proteomes" id="UP001156601">
    <property type="component" value="Unassembled WGS sequence"/>
</dbReference>
<sequence length="244" mass="27084">MFRIAVLLIITVFAALANSTPKKSIVYDLAHGQRVMAHVDKQHQHIAKQLNATVINSTTPLSEKQLENTSLLYIRAPNQAFSDAEINAIVQYVRNGGSLLLVVDEERRQPLQTTQVNRLISPFSMMLTQDTPYLHNAGAIAFAGEINRQVRELAFSGGRAVVGGTPFAFQITKEGKPGLPFAAYKNIDGSGRIVVMGEGMASIFMGEDDAVRMSGEHRNPRNTKYWGKDSQIFMQEIIHWLTSR</sequence>
<keyword evidence="4" id="KW-1185">Reference proteome</keyword>
<comment type="caution">
    <text evidence="3">The sequence shown here is derived from an EMBL/GenBank/DDBJ whole genome shotgun (WGS) entry which is preliminary data.</text>
</comment>
<dbReference type="EMBL" id="BSOT01000005">
    <property type="protein sequence ID" value="GLR69529.1"/>
    <property type="molecule type" value="Genomic_DNA"/>
</dbReference>
<dbReference type="InterPro" id="IPR029062">
    <property type="entry name" value="Class_I_gatase-like"/>
</dbReference>
<feature type="chain" id="PRO_5041353828" description="IFT52 GIFT domain-containing protein" evidence="1">
    <location>
        <begin position="18"/>
        <end position="244"/>
    </location>
</feature>
<name>A0AA37WII2_9ALTE</name>
<dbReference type="InterPro" id="IPR055458">
    <property type="entry name" value="IFT52_GIFT"/>
</dbReference>
<evidence type="ECO:0000259" key="2">
    <source>
        <dbReference type="Pfam" id="PF23355"/>
    </source>
</evidence>
<dbReference type="RefSeq" id="WP_284215856.1">
    <property type="nucleotide sequence ID" value="NZ_BSOT01000005.1"/>
</dbReference>
<evidence type="ECO:0000256" key="1">
    <source>
        <dbReference type="SAM" id="SignalP"/>
    </source>
</evidence>
<reference evidence="3" key="1">
    <citation type="journal article" date="2014" name="Int. J. Syst. Evol. Microbiol.">
        <title>Complete genome sequence of Corynebacterium casei LMG S-19264T (=DSM 44701T), isolated from a smear-ripened cheese.</title>
        <authorList>
            <consortium name="US DOE Joint Genome Institute (JGI-PGF)"/>
            <person name="Walter F."/>
            <person name="Albersmeier A."/>
            <person name="Kalinowski J."/>
            <person name="Ruckert C."/>
        </authorList>
    </citation>
    <scope>NUCLEOTIDE SEQUENCE</scope>
    <source>
        <strain evidence="3">NBRC 110023</strain>
    </source>
</reference>
<proteinExistence type="predicted"/>
<protein>
    <recommendedName>
        <fullName evidence="2">IFT52 GIFT domain-containing protein</fullName>
    </recommendedName>
</protein>
<gene>
    <name evidence="3" type="ORF">GCM10007852_04370</name>
</gene>
<dbReference type="SUPFAM" id="SSF52317">
    <property type="entry name" value="Class I glutamine amidotransferase-like"/>
    <property type="match status" value="1"/>
</dbReference>
<feature type="signal peptide" evidence="1">
    <location>
        <begin position="1"/>
        <end position="17"/>
    </location>
</feature>
<dbReference type="InterPro" id="IPR039975">
    <property type="entry name" value="IFT52"/>
</dbReference>
<dbReference type="Pfam" id="PF23355">
    <property type="entry name" value="IFT52_GIFT"/>
    <property type="match status" value="1"/>
</dbReference>
<organism evidence="3 4">
    <name type="scientific">Agaribacter marinus</name>
    <dbReference type="NCBI Taxonomy" id="1431249"/>
    <lineage>
        <taxon>Bacteria</taxon>
        <taxon>Pseudomonadati</taxon>
        <taxon>Pseudomonadota</taxon>
        <taxon>Gammaproteobacteria</taxon>
        <taxon>Alteromonadales</taxon>
        <taxon>Alteromonadaceae</taxon>
        <taxon>Agaribacter</taxon>
    </lineage>
</organism>
<dbReference type="PANTHER" id="PTHR12969">
    <property type="entry name" value="NGD5/OSM-6/IFT52"/>
    <property type="match status" value="1"/>
</dbReference>
<dbReference type="AlphaFoldDB" id="A0AA37WII2"/>
<evidence type="ECO:0000313" key="4">
    <source>
        <dbReference type="Proteomes" id="UP001156601"/>
    </source>
</evidence>
<dbReference type="PANTHER" id="PTHR12969:SF7">
    <property type="entry name" value="INTRAFLAGELLAR TRANSPORT PROTEIN 52 HOMOLOG"/>
    <property type="match status" value="1"/>
</dbReference>
<evidence type="ECO:0000313" key="3">
    <source>
        <dbReference type="EMBL" id="GLR69529.1"/>
    </source>
</evidence>
<accession>A0AA37WII2</accession>
<reference evidence="3" key="2">
    <citation type="submission" date="2023-01" db="EMBL/GenBank/DDBJ databases">
        <title>Draft genome sequence of Agaribacter marinus strain NBRC 110023.</title>
        <authorList>
            <person name="Sun Q."/>
            <person name="Mori K."/>
        </authorList>
    </citation>
    <scope>NUCLEOTIDE SEQUENCE</scope>
    <source>
        <strain evidence="3">NBRC 110023</strain>
    </source>
</reference>